<name>A0A0B2UXK1_TOXCA</name>
<dbReference type="EMBL" id="JPKZ01002630">
    <property type="protein sequence ID" value="KHN75746.1"/>
    <property type="molecule type" value="Genomic_DNA"/>
</dbReference>
<dbReference type="AlphaFoldDB" id="A0A0B2UXK1"/>
<reference evidence="1 2" key="1">
    <citation type="submission" date="2014-11" db="EMBL/GenBank/DDBJ databases">
        <title>Genetic blueprint of the zoonotic pathogen Toxocara canis.</title>
        <authorList>
            <person name="Zhu X.-Q."/>
            <person name="Korhonen P.K."/>
            <person name="Cai H."/>
            <person name="Young N.D."/>
            <person name="Nejsum P."/>
            <person name="von Samson-Himmelstjerna G."/>
            <person name="Boag P.R."/>
            <person name="Tan P."/>
            <person name="Li Q."/>
            <person name="Min J."/>
            <person name="Yang Y."/>
            <person name="Wang X."/>
            <person name="Fang X."/>
            <person name="Hall R.S."/>
            <person name="Hofmann A."/>
            <person name="Sternberg P.W."/>
            <person name="Jex A.R."/>
            <person name="Gasser R.B."/>
        </authorList>
    </citation>
    <scope>NUCLEOTIDE SEQUENCE [LARGE SCALE GENOMIC DNA]</scope>
    <source>
        <strain evidence="1">PN_DK_2014</strain>
    </source>
</reference>
<keyword evidence="2" id="KW-1185">Reference proteome</keyword>
<protein>
    <submittedName>
        <fullName evidence="1">Uncharacterized protein</fullName>
    </submittedName>
</protein>
<evidence type="ECO:0000313" key="2">
    <source>
        <dbReference type="Proteomes" id="UP000031036"/>
    </source>
</evidence>
<proteinExistence type="predicted"/>
<accession>A0A0B2UXK1</accession>
<organism evidence="1 2">
    <name type="scientific">Toxocara canis</name>
    <name type="common">Canine roundworm</name>
    <dbReference type="NCBI Taxonomy" id="6265"/>
    <lineage>
        <taxon>Eukaryota</taxon>
        <taxon>Metazoa</taxon>
        <taxon>Ecdysozoa</taxon>
        <taxon>Nematoda</taxon>
        <taxon>Chromadorea</taxon>
        <taxon>Rhabditida</taxon>
        <taxon>Spirurina</taxon>
        <taxon>Ascaridomorpha</taxon>
        <taxon>Ascaridoidea</taxon>
        <taxon>Toxocaridae</taxon>
        <taxon>Toxocara</taxon>
    </lineage>
</organism>
<gene>
    <name evidence="1" type="ORF">Tcan_16229</name>
</gene>
<sequence length="56" mass="6350">MKEKEQAAVCVDEKGCTEQTRNTDKEIFDDSCFKTPLLLPPRRLLSKIEAPTALKL</sequence>
<dbReference type="Proteomes" id="UP000031036">
    <property type="component" value="Unassembled WGS sequence"/>
</dbReference>
<evidence type="ECO:0000313" key="1">
    <source>
        <dbReference type="EMBL" id="KHN75746.1"/>
    </source>
</evidence>
<comment type="caution">
    <text evidence="1">The sequence shown here is derived from an EMBL/GenBank/DDBJ whole genome shotgun (WGS) entry which is preliminary data.</text>
</comment>